<dbReference type="RefSeq" id="WP_239130983.1">
    <property type="nucleotide sequence ID" value="NZ_BOMQ01000088.1"/>
</dbReference>
<evidence type="ECO:0000256" key="1">
    <source>
        <dbReference type="ARBA" id="ARBA00000085"/>
    </source>
</evidence>
<dbReference type="GO" id="GO:0005886">
    <property type="term" value="C:plasma membrane"/>
    <property type="evidence" value="ECO:0007669"/>
    <property type="project" value="UniProtKB-SubCell"/>
</dbReference>
<keyword evidence="9" id="KW-0902">Two-component regulatory system</keyword>
<dbReference type="InterPro" id="IPR036890">
    <property type="entry name" value="HATPase_C_sf"/>
</dbReference>
<evidence type="ECO:0000256" key="5">
    <source>
        <dbReference type="ARBA" id="ARBA00022679"/>
    </source>
</evidence>
<evidence type="ECO:0000313" key="14">
    <source>
        <dbReference type="Proteomes" id="UP000647172"/>
    </source>
</evidence>
<dbReference type="Gene3D" id="3.30.565.10">
    <property type="entry name" value="Histidine kinase-like ATPase, C-terminal domain"/>
    <property type="match status" value="1"/>
</dbReference>
<keyword evidence="11" id="KW-0812">Transmembrane</keyword>
<keyword evidence="11" id="KW-0472">Membrane</keyword>
<evidence type="ECO:0000256" key="2">
    <source>
        <dbReference type="ARBA" id="ARBA00004236"/>
    </source>
</evidence>
<dbReference type="InterPro" id="IPR005467">
    <property type="entry name" value="His_kinase_dom"/>
</dbReference>
<keyword evidence="6" id="KW-0547">Nucleotide-binding</keyword>
<protein>
    <recommendedName>
        <fullName evidence="10">Sensor-like histidine kinase SenX3</fullName>
        <ecNumber evidence="3">2.7.13.3</ecNumber>
    </recommendedName>
</protein>
<dbReference type="EMBL" id="BOMQ01000088">
    <property type="protein sequence ID" value="GIE53667.1"/>
    <property type="molecule type" value="Genomic_DNA"/>
</dbReference>
<accession>A0A919JQP5</accession>
<dbReference type="CDD" id="cd00082">
    <property type="entry name" value="HisKA"/>
    <property type="match status" value="1"/>
</dbReference>
<sequence length="419" mass="43205">MSADPDQILLTRARRVIAVQTAAAITVSLLVLGALALFVVSRSQNAAATALLRQTAASADDVADPPPDVWIFIADAGGPVAATEGAPPGFPDRAALARVRAGGASETARAGGREGGYLVLTRPRGTGVVQVVLSRHEQHDERERLLGALAVGEVVGLLIAALSAALLARRATAPLADALARQRRFVADASHELRTPLTQLHTRAQLLQLDLRAGAGVADVGADVDQLVLGTRHLGEVVDDLLLSTQLSRREADRAPVDLGAVAAEVVAEQANRARDQDVRLTLTAAAGGPAVVPGHRAALRRVLTALVDNALSHTPAGGHVSVTLGRRDDQVTVVVRDDGSGFDPADAERLFARFARGGHGDHRRFGLGLALAREVITGHGGTIEAWGQPGRGAAFTIHLPGAGRGGDHGATDAAGVPG</sequence>
<evidence type="ECO:0000256" key="11">
    <source>
        <dbReference type="SAM" id="Phobius"/>
    </source>
</evidence>
<dbReference type="Pfam" id="PF02518">
    <property type="entry name" value="HATPase_c"/>
    <property type="match status" value="1"/>
</dbReference>
<dbReference type="AlphaFoldDB" id="A0A919JQP5"/>
<dbReference type="PROSITE" id="PS50109">
    <property type="entry name" value="HIS_KIN"/>
    <property type="match status" value="1"/>
</dbReference>
<dbReference type="SMART" id="SM00388">
    <property type="entry name" value="HisKA"/>
    <property type="match status" value="1"/>
</dbReference>
<evidence type="ECO:0000256" key="8">
    <source>
        <dbReference type="ARBA" id="ARBA00022840"/>
    </source>
</evidence>
<evidence type="ECO:0000256" key="4">
    <source>
        <dbReference type="ARBA" id="ARBA00022553"/>
    </source>
</evidence>
<dbReference type="PRINTS" id="PR00344">
    <property type="entry name" value="BCTRLSENSOR"/>
</dbReference>
<dbReference type="Pfam" id="PF00512">
    <property type="entry name" value="HisKA"/>
    <property type="match status" value="1"/>
</dbReference>
<evidence type="ECO:0000256" key="7">
    <source>
        <dbReference type="ARBA" id="ARBA00022777"/>
    </source>
</evidence>
<keyword evidence="5" id="KW-0808">Transferase</keyword>
<dbReference type="GO" id="GO:0000155">
    <property type="term" value="F:phosphorelay sensor kinase activity"/>
    <property type="evidence" value="ECO:0007669"/>
    <property type="project" value="InterPro"/>
</dbReference>
<dbReference type="Gene3D" id="1.10.287.130">
    <property type="match status" value="1"/>
</dbReference>
<comment type="catalytic activity">
    <reaction evidence="1">
        <text>ATP + protein L-histidine = ADP + protein N-phospho-L-histidine.</text>
        <dbReference type="EC" id="2.7.13.3"/>
    </reaction>
</comment>
<proteinExistence type="predicted"/>
<dbReference type="GO" id="GO:0000156">
    <property type="term" value="F:phosphorelay response regulator activity"/>
    <property type="evidence" value="ECO:0007669"/>
    <property type="project" value="TreeGrafter"/>
</dbReference>
<feature type="transmembrane region" description="Helical" evidence="11">
    <location>
        <begin position="145"/>
        <end position="168"/>
    </location>
</feature>
<feature type="transmembrane region" description="Helical" evidence="11">
    <location>
        <begin position="17"/>
        <end position="40"/>
    </location>
</feature>
<evidence type="ECO:0000259" key="12">
    <source>
        <dbReference type="PROSITE" id="PS50109"/>
    </source>
</evidence>
<keyword evidence="8" id="KW-0067">ATP-binding</keyword>
<feature type="domain" description="Histidine kinase" evidence="12">
    <location>
        <begin position="188"/>
        <end position="404"/>
    </location>
</feature>
<dbReference type="PANTHER" id="PTHR42878:SF7">
    <property type="entry name" value="SENSOR HISTIDINE KINASE GLRK"/>
    <property type="match status" value="1"/>
</dbReference>
<dbReference type="InterPro" id="IPR004358">
    <property type="entry name" value="Sig_transdc_His_kin-like_C"/>
</dbReference>
<evidence type="ECO:0000313" key="13">
    <source>
        <dbReference type="EMBL" id="GIE53667.1"/>
    </source>
</evidence>
<evidence type="ECO:0000256" key="10">
    <source>
        <dbReference type="ARBA" id="ARBA00039401"/>
    </source>
</evidence>
<dbReference type="InterPro" id="IPR050351">
    <property type="entry name" value="BphY/WalK/GraS-like"/>
</dbReference>
<dbReference type="GO" id="GO:0030295">
    <property type="term" value="F:protein kinase activator activity"/>
    <property type="evidence" value="ECO:0007669"/>
    <property type="project" value="TreeGrafter"/>
</dbReference>
<organism evidence="13 14">
    <name type="scientific">Actinoplanes nipponensis</name>
    <dbReference type="NCBI Taxonomy" id="135950"/>
    <lineage>
        <taxon>Bacteria</taxon>
        <taxon>Bacillati</taxon>
        <taxon>Actinomycetota</taxon>
        <taxon>Actinomycetes</taxon>
        <taxon>Micromonosporales</taxon>
        <taxon>Micromonosporaceae</taxon>
        <taxon>Actinoplanes</taxon>
    </lineage>
</organism>
<dbReference type="EC" id="2.7.13.3" evidence="3"/>
<dbReference type="CDD" id="cd00075">
    <property type="entry name" value="HATPase"/>
    <property type="match status" value="1"/>
</dbReference>
<dbReference type="InterPro" id="IPR003661">
    <property type="entry name" value="HisK_dim/P_dom"/>
</dbReference>
<keyword evidence="7 13" id="KW-0418">Kinase</keyword>
<dbReference type="Proteomes" id="UP000647172">
    <property type="component" value="Unassembled WGS sequence"/>
</dbReference>
<evidence type="ECO:0000256" key="3">
    <source>
        <dbReference type="ARBA" id="ARBA00012438"/>
    </source>
</evidence>
<name>A0A919JQP5_9ACTN</name>
<dbReference type="SMART" id="SM00387">
    <property type="entry name" value="HATPase_c"/>
    <property type="match status" value="1"/>
</dbReference>
<dbReference type="GO" id="GO:0007234">
    <property type="term" value="P:osmosensory signaling via phosphorelay pathway"/>
    <property type="evidence" value="ECO:0007669"/>
    <property type="project" value="TreeGrafter"/>
</dbReference>
<dbReference type="SUPFAM" id="SSF47384">
    <property type="entry name" value="Homodimeric domain of signal transducing histidine kinase"/>
    <property type="match status" value="1"/>
</dbReference>
<evidence type="ECO:0000256" key="9">
    <source>
        <dbReference type="ARBA" id="ARBA00023012"/>
    </source>
</evidence>
<keyword evidence="14" id="KW-1185">Reference proteome</keyword>
<dbReference type="GO" id="GO:0005524">
    <property type="term" value="F:ATP binding"/>
    <property type="evidence" value="ECO:0007669"/>
    <property type="project" value="UniProtKB-KW"/>
</dbReference>
<dbReference type="InterPro" id="IPR036097">
    <property type="entry name" value="HisK_dim/P_sf"/>
</dbReference>
<dbReference type="SUPFAM" id="SSF55874">
    <property type="entry name" value="ATPase domain of HSP90 chaperone/DNA topoisomerase II/histidine kinase"/>
    <property type="match status" value="1"/>
</dbReference>
<dbReference type="PANTHER" id="PTHR42878">
    <property type="entry name" value="TWO-COMPONENT HISTIDINE KINASE"/>
    <property type="match status" value="1"/>
</dbReference>
<evidence type="ECO:0000256" key="6">
    <source>
        <dbReference type="ARBA" id="ARBA00022741"/>
    </source>
</evidence>
<reference evidence="13" key="1">
    <citation type="submission" date="2021-01" db="EMBL/GenBank/DDBJ databases">
        <title>Whole genome shotgun sequence of Actinoplanes nipponensis NBRC 14063.</title>
        <authorList>
            <person name="Komaki H."/>
            <person name="Tamura T."/>
        </authorList>
    </citation>
    <scope>NUCLEOTIDE SEQUENCE</scope>
    <source>
        <strain evidence="13">NBRC 14063</strain>
    </source>
</reference>
<gene>
    <name evidence="13" type="ORF">Ani05nite_72010</name>
</gene>
<comment type="subcellular location">
    <subcellularLocation>
        <location evidence="2">Cell membrane</location>
    </subcellularLocation>
</comment>
<keyword evidence="4" id="KW-0597">Phosphoprotein</keyword>
<dbReference type="InterPro" id="IPR003594">
    <property type="entry name" value="HATPase_dom"/>
</dbReference>
<keyword evidence="11" id="KW-1133">Transmembrane helix</keyword>
<comment type="caution">
    <text evidence="13">The sequence shown here is derived from an EMBL/GenBank/DDBJ whole genome shotgun (WGS) entry which is preliminary data.</text>
</comment>